<keyword evidence="5" id="KW-1185">Reference proteome</keyword>
<sequence>MTTDAAPVPLLEVQGLTKRFGSLVANDDVTFTVRAGEVHGLLGENGAGKSTLVKSLYGIHQPDAGRVVVDGRDERIASPSHARDLGIGMVFQDMRLIPALTVWENIALQLRDTPRVLKPRDAQRAITDASAHYGLDVDPSALVRDLSIGEWQRAELLKVLLAGARVLILDEPTSVLTPQEADALFDVLRRLTADGVGVILIAHKIREVRQIADRVTVLRGGRTVLADTDPHELTDAELVRAMVGTSVKPVSRRPEPTDETADAPVVVSLRGASVLRPTGVLGLDGVDLDIRAGRILGVAGIAGSGQGELADLLVGVAPLRSGSMELPGLDARGTTTGDLRVAGVVDVVANPVHDYVVRGMTISDHVALWEATTAGRRRFDVRGAATTFARRDERAGLRAADPSRRLDQLSGGNIQRVLLTLALTQDARLVIASYPTRGLDVLTTERTHALLLEARDRGEAVVLVSEDLDELLALSDEVVVLHHGRVAGTVPAVDADRDRLGLLMTEGAA</sequence>
<gene>
    <name evidence="4" type="ORF">Cch01nite_34640</name>
</gene>
<dbReference type="PANTHER" id="PTHR43790:SF4">
    <property type="entry name" value="GUANOSINE IMPORT ATP-BINDING PROTEIN NUPO"/>
    <property type="match status" value="1"/>
</dbReference>
<evidence type="ECO:0000259" key="3">
    <source>
        <dbReference type="PROSITE" id="PS50893"/>
    </source>
</evidence>
<dbReference type="Gene3D" id="3.40.50.300">
    <property type="entry name" value="P-loop containing nucleotide triphosphate hydrolases"/>
    <property type="match status" value="2"/>
</dbReference>
<dbReference type="SUPFAM" id="SSF52540">
    <property type="entry name" value="P-loop containing nucleoside triphosphate hydrolases"/>
    <property type="match status" value="2"/>
</dbReference>
<dbReference type="Pfam" id="PF00005">
    <property type="entry name" value="ABC_tran"/>
    <property type="match status" value="2"/>
</dbReference>
<dbReference type="GO" id="GO:0005524">
    <property type="term" value="F:ATP binding"/>
    <property type="evidence" value="ECO:0007669"/>
    <property type="project" value="UniProtKB-KW"/>
</dbReference>
<dbReference type="EMBL" id="BONK01000013">
    <property type="protein sequence ID" value="GIG22740.1"/>
    <property type="molecule type" value="Genomic_DNA"/>
</dbReference>
<organism evidence="4 5">
    <name type="scientific">Cellulomonas chitinilytica</name>
    <dbReference type="NCBI Taxonomy" id="398759"/>
    <lineage>
        <taxon>Bacteria</taxon>
        <taxon>Bacillati</taxon>
        <taxon>Actinomycetota</taxon>
        <taxon>Actinomycetes</taxon>
        <taxon>Micrococcales</taxon>
        <taxon>Cellulomonadaceae</taxon>
        <taxon>Cellulomonas</taxon>
    </lineage>
</organism>
<reference evidence="4" key="1">
    <citation type="submission" date="2021-01" db="EMBL/GenBank/DDBJ databases">
        <title>Whole genome shotgun sequence of Cellulomonas chitinilytica NBRC 110799.</title>
        <authorList>
            <person name="Komaki H."/>
            <person name="Tamura T."/>
        </authorList>
    </citation>
    <scope>NUCLEOTIDE SEQUENCE</scope>
    <source>
        <strain evidence="4">NBRC 110799</strain>
    </source>
</reference>
<feature type="domain" description="ABC transporter" evidence="3">
    <location>
        <begin position="267"/>
        <end position="508"/>
    </location>
</feature>
<dbReference type="GO" id="GO:0016887">
    <property type="term" value="F:ATP hydrolysis activity"/>
    <property type="evidence" value="ECO:0007669"/>
    <property type="project" value="InterPro"/>
</dbReference>
<comment type="caution">
    <text evidence="4">The sequence shown here is derived from an EMBL/GenBank/DDBJ whole genome shotgun (WGS) entry which is preliminary data.</text>
</comment>
<keyword evidence="1" id="KW-0547">Nucleotide-binding</keyword>
<dbReference type="RefSeq" id="WP_203757758.1">
    <property type="nucleotide sequence ID" value="NZ_BONK01000013.1"/>
</dbReference>
<dbReference type="InterPro" id="IPR003439">
    <property type="entry name" value="ABC_transporter-like_ATP-bd"/>
</dbReference>
<dbReference type="InterPro" id="IPR050107">
    <property type="entry name" value="ABC_carbohydrate_import_ATPase"/>
</dbReference>
<feature type="domain" description="ABC transporter" evidence="3">
    <location>
        <begin position="11"/>
        <end position="245"/>
    </location>
</feature>
<evidence type="ECO:0000313" key="5">
    <source>
        <dbReference type="Proteomes" id="UP000632740"/>
    </source>
</evidence>
<evidence type="ECO:0000256" key="1">
    <source>
        <dbReference type="ARBA" id="ARBA00022741"/>
    </source>
</evidence>
<dbReference type="PANTHER" id="PTHR43790">
    <property type="entry name" value="CARBOHYDRATE TRANSPORT ATP-BINDING PROTEIN MG119-RELATED"/>
    <property type="match status" value="1"/>
</dbReference>
<dbReference type="SMART" id="SM00382">
    <property type="entry name" value="AAA"/>
    <property type="match status" value="2"/>
</dbReference>
<dbReference type="InterPro" id="IPR003593">
    <property type="entry name" value="AAA+_ATPase"/>
</dbReference>
<name>A0A919P5R8_9CELL</name>
<keyword evidence="2" id="KW-0067">ATP-binding</keyword>
<dbReference type="Proteomes" id="UP000632740">
    <property type="component" value="Unassembled WGS sequence"/>
</dbReference>
<dbReference type="PROSITE" id="PS50893">
    <property type="entry name" value="ABC_TRANSPORTER_2"/>
    <property type="match status" value="2"/>
</dbReference>
<proteinExistence type="predicted"/>
<protein>
    <submittedName>
        <fullName evidence="4">ABC transporter</fullName>
    </submittedName>
</protein>
<evidence type="ECO:0000313" key="4">
    <source>
        <dbReference type="EMBL" id="GIG22740.1"/>
    </source>
</evidence>
<dbReference type="InterPro" id="IPR027417">
    <property type="entry name" value="P-loop_NTPase"/>
</dbReference>
<dbReference type="AlphaFoldDB" id="A0A919P5R8"/>
<dbReference type="CDD" id="cd03216">
    <property type="entry name" value="ABC_Carb_Monos_I"/>
    <property type="match status" value="1"/>
</dbReference>
<accession>A0A919P5R8</accession>
<evidence type="ECO:0000256" key="2">
    <source>
        <dbReference type="ARBA" id="ARBA00022840"/>
    </source>
</evidence>